<proteinExistence type="predicted"/>
<name>A0A6M3KTA9_9ZZZZ</name>
<accession>A0A6M3KTA9</accession>
<organism evidence="1">
    <name type="scientific">viral metagenome</name>
    <dbReference type="NCBI Taxonomy" id="1070528"/>
    <lineage>
        <taxon>unclassified sequences</taxon>
        <taxon>metagenomes</taxon>
        <taxon>organismal metagenomes</taxon>
    </lineage>
</organism>
<sequence>MLKGEGMKIQAECSNCNKQLKTEYGVKFVTIEACRVCPEANINVNWVDLECERHTGIFSQGEGGRFELIS</sequence>
<dbReference type="AlphaFoldDB" id="A0A6M3KTA9"/>
<evidence type="ECO:0000313" key="1">
    <source>
        <dbReference type="EMBL" id="QJA85307.1"/>
    </source>
</evidence>
<reference evidence="1" key="1">
    <citation type="submission" date="2020-03" db="EMBL/GenBank/DDBJ databases">
        <title>The deep terrestrial virosphere.</title>
        <authorList>
            <person name="Holmfeldt K."/>
            <person name="Nilsson E."/>
            <person name="Simone D."/>
            <person name="Lopez-Fernandez M."/>
            <person name="Wu X."/>
            <person name="de Brujin I."/>
            <person name="Lundin D."/>
            <person name="Andersson A."/>
            <person name="Bertilsson S."/>
            <person name="Dopson M."/>
        </authorList>
    </citation>
    <scope>NUCLEOTIDE SEQUENCE</scope>
    <source>
        <strain evidence="1">MM415B02232</strain>
    </source>
</reference>
<gene>
    <name evidence="1" type="ORF">MM415B02232_0006</name>
</gene>
<dbReference type="EMBL" id="MT142567">
    <property type="protein sequence ID" value="QJA85307.1"/>
    <property type="molecule type" value="Genomic_DNA"/>
</dbReference>
<protein>
    <submittedName>
        <fullName evidence="1">Uncharacterized protein</fullName>
    </submittedName>
</protein>